<dbReference type="InterPro" id="IPR036770">
    <property type="entry name" value="Ankyrin_rpt-contain_sf"/>
</dbReference>
<keyword evidence="1" id="KW-0677">Repeat</keyword>
<evidence type="ECO:0000256" key="4">
    <source>
        <dbReference type="SAM" id="MobiDB-lite"/>
    </source>
</evidence>
<organism evidence="5 6">
    <name type="scientific">Aspergillus pseudodeflectus</name>
    <dbReference type="NCBI Taxonomy" id="176178"/>
    <lineage>
        <taxon>Eukaryota</taxon>
        <taxon>Fungi</taxon>
        <taxon>Dikarya</taxon>
        <taxon>Ascomycota</taxon>
        <taxon>Pezizomycotina</taxon>
        <taxon>Eurotiomycetes</taxon>
        <taxon>Eurotiomycetidae</taxon>
        <taxon>Eurotiales</taxon>
        <taxon>Aspergillaceae</taxon>
        <taxon>Aspergillus</taxon>
        <taxon>Aspergillus subgen. Nidulantes</taxon>
    </lineage>
</organism>
<dbReference type="Proteomes" id="UP001610444">
    <property type="component" value="Unassembled WGS sequence"/>
</dbReference>
<name>A0ABR4K497_9EURO</name>
<dbReference type="RefSeq" id="XP_070896972.1">
    <property type="nucleotide sequence ID" value="XM_071046208.1"/>
</dbReference>
<evidence type="ECO:0000256" key="1">
    <source>
        <dbReference type="ARBA" id="ARBA00022737"/>
    </source>
</evidence>
<feature type="repeat" description="ANK" evidence="3">
    <location>
        <begin position="219"/>
        <end position="257"/>
    </location>
</feature>
<feature type="repeat" description="ANK" evidence="3">
    <location>
        <begin position="258"/>
        <end position="291"/>
    </location>
</feature>
<evidence type="ECO:0000313" key="6">
    <source>
        <dbReference type="Proteomes" id="UP001610444"/>
    </source>
</evidence>
<dbReference type="PANTHER" id="PTHR24178">
    <property type="entry name" value="MOLTING PROTEIN MLT-4"/>
    <property type="match status" value="1"/>
</dbReference>
<evidence type="ECO:0000313" key="5">
    <source>
        <dbReference type="EMBL" id="KAL2846042.1"/>
    </source>
</evidence>
<dbReference type="EMBL" id="JBFXLR010000034">
    <property type="protein sequence ID" value="KAL2846042.1"/>
    <property type="molecule type" value="Genomic_DNA"/>
</dbReference>
<evidence type="ECO:0000256" key="2">
    <source>
        <dbReference type="ARBA" id="ARBA00023043"/>
    </source>
</evidence>
<feature type="region of interest" description="Disordered" evidence="4">
    <location>
        <begin position="125"/>
        <end position="145"/>
    </location>
</feature>
<dbReference type="GeneID" id="98161372"/>
<dbReference type="InterPro" id="IPR002110">
    <property type="entry name" value="Ankyrin_rpt"/>
</dbReference>
<keyword evidence="6" id="KW-1185">Reference proteome</keyword>
<protein>
    <submittedName>
        <fullName evidence="5">Ankyrin repeat-containing domain protein</fullName>
    </submittedName>
</protein>
<dbReference type="SUPFAM" id="SSF48403">
    <property type="entry name" value="Ankyrin repeat"/>
    <property type="match status" value="1"/>
</dbReference>
<sequence>MSAAYSKGALAASDRARGEALMNLLLDRGASARDSVPYSTGINVTGGAHPAPQAESTVLSLAITGSSHGIVKRLLEDGADARERLKLYSDGPGFWDDGVDVWGITALQLGSRCWNVDGVRYGPAPSALGRSGRRSSTRRQRPENSLKDVLTRTFELIVPEDNRATTANFINIPDKKGATPLHYAVSAHAHCGTRGSDHAYHAAEWLYSHGADAGIIDCTGQTVLHRVARSSLRREPLDLRLIDLLLDHGAPLDHADENGETALHIMARNLRQAAATRVLIQRGARVDLVNNKGNTPLHEAMRGALRPRLSWDGAMQKGVIMEDRIRAQDEVVQTLMEIDRSIMEWRNREGKSPRELREETRQRWVELETHRHC</sequence>
<dbReference type="Pfam" id="PF12796">
    <property type="entry name" value="Ank_2"/>
    <property type="match status" value="1"/>
</dbReference>
<dbReference type="Gene3D" id="1.25.40.20">
    <property type="entry name" value="Ankyrin repeat-containing domain"/>
    <property type="match status" value="2"/>
</dbReference>
<reference evidence="5 6" key="1">
    <citation type="submission" date="2024-07" db="EMBL/GenBank/DDBJ databases">
        <title>Section-level genome sequencing and comparative genomics of Aspergillus sections Usti and Cavernicolus.</title>
        <authorList>
            <consortium name="Lawrence Berkeley National Laboratory"/>
            <person name="Nybo J.L."/>
            <person name="Vesth T.C."/>
            <person name="Theobald S."/>
            <person name="Frisvad J.C."/>
            <person name="Larsen T.O."/>
            <person name="Kjaerboelling I."/>
            <person name="Rothschild-Mancinelli K."/>
            <person name="Lyhne E.K."/>
            <person name="Kogle M.E."/>
            <person name="Barry K."/>
            <person name="Clum A."/>
            <person name="Na H."/>
            <person name="Ledsgaard L."/>
            <person name="Lin J."/>
            <person name="Lipzen A."/>
            <person name="Kuo A."/>
            <person name="Riley R."/>
            <person name="Mondo S."/>
            <person name="LaButti K."/>
            <person name="Haridas S."/>
            <person name="Pangalinan J."/>
            <person name="Salamov A.A."/>
            <person name="Simmons B.A."/>
            <person name="Magnuson J.K."/>
            <person name="Chen J."/>
            <person name="Drula E."/>
            <person name="Henrissat B."/>
            <person name="Wiebenga A."/>
            <person name="Lubbers R.J."/>
            <person name="Gomes A.C."/>
            <person name="Macurrencykelacurrency M.R."/>
            <person name="Stajich J."/>
            <person name="Grigoriev I.V."/>
            <person name="Mortensen U.H."/>
            <person name="De vries R.P."/>
            <person name="Baker S.E."/>
            <person name="Andersen M.R."/>
        </authorList>
    </citation>
    <scope>NUCLEOTIDE SEQUENCE [LARGE SCALE GENOMIC DNA]</scope>
    <source>
        <strain evidence="5 6">CBS 756.74</strain>
    </source>
</reference>
<dbReference type="SMART" id="SM00248">
    <property type="entry name" value="ANK"/>
    <property type="match status" value="5"/>
</dbReference>
<dbReference type="PROSITE" id="PS50297">
    <property type="entry name" value="ANK_REP_REGION"/>
    <property type="match status" value="1"/>
</dbReference>
<accession>A0ABR4K497</accession>
<gene>
    <name evidence="5" type="ORF">BJX68DRAFT_268899</name>
</gene>
<keyword evidence="2 3" id="KW-0040">ANK repeat</keyword>
<comment type="caution">
    <text evidence="5">The sequence shown here is derived from an EMBL/GenBank/DDBJ whole genome shotgun (WGS) entry which is preliminary data.</text>
</comment>
<proteinExistence type="predicted"/>
<evidence type="ECO:0000256" key="3">
    <source>
        <dbReference type="PROSITE-ProRule" id="PRU00023"/>
    </source>
</evidence>
<dbReference type="PROSITE" id="PS50088">
    <property type="entry name" value="ANK_REPEAT"/>
    <property type="match status" value="2"/>
</dbReference>